<reference evidence="1" key="1">
    <citation type="journal article" date="2014" name="Int. J. Syst. Evol. Microbiol.">
        <title>Complete genome sequence of Corynebacterium casei LMG S-19264T (=DSM 44701T), isolated from a smear-ripened cheese.</title>
        <authorList>
            <consortium name="US DOE Joint Genome Institute (JGI-PGF)"/>
            <person name="Walter F."/>
            <person name="Albersmeier A."/>
            <person name="Kalinowski J."/>
            <person name="Ruckert C."/>
        </authorList>
    </citation>
    <scope>NUCLEOTIDE SEQUENCE</scope>
    <source>
        <strain evidence="1">JCM 4518</strain>
    </source>
</reference>
<gene>
    <name evidence="1" type="ORF">GCM10010305_60100</name>
</gene>
<evidence type="ECO:0008006" key="3">
    <source>
        <dbReference type="Google" id="ProtNLM"/>
    </source>
</evidence>
<sequence>MWVPLRHPSERSIVTYWWSATTGRHVGCRSLERLSVAMLLDFHPNVTEFSAWTARLEWRERGRVRRFVPDFFVPTAAGETVMVACPPAKGPSSRWQRQEDVLKEACSEAGWQLGSPRLPRPVAMANLRWISRYRHPRYADAVMERALLDAFKAPAGLVEGIENAGLPPLQALPRLYHLMWRRELRMDWSISLGPATVVRRGGGSVTSMGPFRVGEPT</sequence>
<comment type="caution">
    <text evidence="1">The sequence shown here is derived from an EMBL/GenBank/DDBJ whole genome shotgun (WGS) entry which is preliminary data.</text>
</comment>
<name>A0A918WDR7_9ACTN</name>
<keyword evidence="2" id="KW-1185">Reference proteome</keyword>
<dbReference type="NCBIfam" id="NF033179">
    <property type="entry name" value="TnsA_like_Actin"/>
    <property type="match status" value="1"/>
</dbReference>
<dbReference type="Proteomes" id="UP000644020">
    <property type="component" value="Unassembled WGS sequence"/>
</dbReference>
<protein>
    <recommendedName>
        <fullName evidence="3">TnsA-like heteromeric transposase endonuclease subunit</fullName>
    </recommendedName>
</protein>
<dbReference type="AlphaFoldDB" id="A0A918WDR7"/>
<proteinExistence type="predicted"/>
<organism evidence="1 2">
    <name type="scientific">Streptomyces termitum</name>
    <dbReference type="NCBI Taxonomy" id="67368"/>
    <lineage>
        <taxon>Bacteria</taxon>
        <taxon>Bacillati</taxon>
        <taxon>Actinomycetota</taxon>
        <taxon>Actinomycetes</taxon>
        <taxon>Kitasatosporales</taxon>
        <taxon>Streptomycetaceae</taxon>
        <taxon>Streptomyces</taxon>
    </lineage>
</organism>
<evidence type="ECO:0000313" key="2">
    <source>
        <dbReference type="Proteomes" id="UP000644020"/>
    </source>
</evidence>
<dbReference type="InterPro" id="IPR048000">
    <property type="entry name" value="TnsA-like"/>
</dbReference>
<dbReference type="EMBL" id="BMUL01000025">
    <property type="protein sequence ID" value="GHB09133.1"/>
    <property type="molecule type" value="Genomic_DNA"/>
</dbReference>
<reference evidence="1" key="2">
    <citation type="submission" date="2020-09" db="EMBL/GenBank/DDBJ databases">
        <authorList>
            <person name="Sun Q."/>
            <person name="Ohkuma M."/>
        </authorList>
    </citation>
    <scope>NUCLEOTIDE SEQUENCE</scope>
    <source>
        <strain evidence="1">JCM 4518</strain>
    </source>
</reference>
<evidence type="ECO:0000313" key="1">
    <source>
        <dbReference type="EMBL" id="GHB09133.1"/>
    </source>
</evidence>
<accession>A0A918WDR7</accession>